<keyword evidence="1" id="KW-0472">Membrane</keyword>
<feature type="domain" description="Sensor histidine kinase NatK-like C-terminal" evidence="2">
    <location>
        <begin position="326"/>
        <end position="420"/>
    </location>
</feature>
<dbReference type="InterPro" id="IPR032834">
    <property type="entry name" value="NatK-like_C"/>
</dbReference>
<evidence type="ECO:0000256" key="1">
    <source>
        <dbReference type="SAM" id="Phobius"/>
    </source>
</evidence>
<feature type="transmembrane region" description="Helical" evidence="1">
    <location>
        <begin position="154"/>
        <end position="173"/>
    </location>
</feature>
<dbReference type="PANTHER" id="PTHR40448">
    <property type="entry name" value="TWO-COMPONENT SENSOR HISTIDINE KINASE"/>
    <property type="match status" value="1"/>
</dbReference>
<dbReference type="AlphaFoldDB" id="A0AAW7ZBQ0"/>
<dbReference type="RefSeq" id="WP_304541854.1">
    <property type="nucleotide sequence ID" value="NZ_JARPTC010000007.1"/>
</dbReference>
<dbReference type="Proteomes" id="UP001172911">
    <property type="component" value="Unassembled WGS sequence"/>
</dbReference>
<evidence type="ECO:0000259" key="2">
    <source>
        <dbReference type="Pfam" id="PF14501"/>
    </source>
</evidence>
<feature type="transmembrane region" description="Helical" evidence="1">
    <location>
        <begin position="12"/>
        <end position="29"/>
    </location>
</feature>
<sequence>MIEIVIAFSRYWFALLFGAAVAVSFAGMARTRKNYLAFGCFTFVIFILQLVCLRIWGMDMTIKLYPLLSHLPVAIFIIVYLKRPWLISVTSVFASFLCCQPARWIGSVAGAAFDSASINHVSYIAAVFLMYYFLQKYVVKSVRHLMERSVKSCLLFGAMPAFYYLFDYTATVYTDFMYSGTRAAVQFMPFVTSAFYFVFVLLYYAETQKQASIQRERDMLDTQFRQAQTEFASLRQMHQNAVAYRHDMRHHFALLQGLASEERIAEIKEYLRTAQSDMEAITPMRFCENETVNLILSAFASKAKQSGIQLTVEAKLPDSLPFSDTELCSLLSNALENAIHACENIADSNERYIKLRVYSKNNKLCIDIRNSYQTEPLFHQGIPVSKQQGHGYGTKSMAHIVEKHGGVYQFSVKDGWFIFQATA</sequence>
<dbReference type="Pfam" id="PF14501">
    <property type="entry name" value="HATPase_c_5"/>
    <property type="match status" value="1"/>
</dbReference>
<feature type="transmembrane region" description="Helical" evidence="1">
    <location>
        <begin position="36"/>
        <end position="56"/>
    </location>
</feature>
<comment type="caution">
    <text evidence="3">The sequence shown here is derived from an EMBL/GenBank/DDBJ whole genome shotgun (WGS) entry which is preliminary data.</text>
</comment>
<keyword evidence="3" id="KW-0067">ATP-binding</keyword>
<evidence type="ECO:0000313" key="4">
    <source>
        <dbReference type="Proteomes" id="UP001172911"/>
    </source>
</evidence>
<reference evidence="3" key="2">
    <citation type="submission" date="2023-03" db="EMBL/GenBank/DDBJ databases">
        <authorList>
            <person name="Zhang Z."/>
        </authorList>
    </citation>
    <scope>NUCLEOTIDE SEQUENCE</scope>
    <source>
        <strain evidence="3">DSA</strain>
    </source>
</reference>
<dbReference type="Gene3D" id="3.30.565.10">
    <property type="entry name" value="Histidine kinase-like ATPase, C-terminal domain"/>
    <property type="match status" value="1"/>
</dbReference>
<dbReference type="EMBL" id="JARPTC010000007">
    <property type="protein sequence ID" value="MDO7786757.1"/>
    <property type="molecule type" value="Genomic_DNA"/>
</dbReference>
<keyword evidence="1" id="KW-0812">Transmembrane</keyword>
<keyword evidence="4" id="KW-1185">Reference proteome</keyword>
<feature type="transmembrane region" description="Helical" evidence="1">
    <location>
        <begin position="62"/>
        <end position="81"/>
    </location>
</feature>
<protein>
    <submittedName>
        <fullName evidence="3">ATP-binding protein</fullName>
    </submittedName>
</protein>
<accession>A0AAW7ZBQ0</accession>
<dbReference type="PANTHER" id="PTHR40448:SF1">
    <property type="entry name" value="TWO-COMPONENT SENSOR HISTIDINE KINASE"/>
    <property type="match status" value="1"/>
</dbReference>
<proteinExistence type="predicted"/>
<reference evidence="3" key="1">
    <citation type="journal article" date="2023" name="J. Hazard. Mater.">
        <title>Anaerobic biodegradation of pyrene and benzo[a]pyrene by a new sulfate-reducing Desulforamulus aquiferis strain DSA.</title>
        <authorList>
            <person name="Zhang Z."/>
            <person name="Sun J."/>
            <person name="Gong X."/>
            <person name="Wang C."/>
            <person name="Wang H."/>
        </authorList>
    </citation>
    <scope>NUCLEOTIDE SEQUENCE</scope>
    <source>
        <strain evidence="3">DSA</strain>
    </source>
</reference>
<dbReference type="GO" id="GO:0042802">
    <property type="term" value="F:identical protein binding"/>
    <property type="evidence" value="ECO:0007669"/>
    <property type="project" value="TreeGrafter"/>
</dbReference>
<keyword evidence="3" id="KW-0547">Nucleotide-binding</keyword>
<feature type="transmembrane region" description="Helical" evidence="1">
    <location>
        <begin position="185"/>
        <end position="205"/>
    </location>
</feature>
<dbReference type="InterPro" id="IPR036890">
    <property type="entry name" value="HATPase_C_sf"/>
</dbReference>
<dbReference type="SUPFAM" id="SSF55874">
    <property type="entry name" value="ATPase domain of HSP90 chaperone/DNA topoisomerase II/histidine kinase"/>
    <property type="match status" value="1"/>
</dbReference>
<gene>
    <name evidence="3" type="ORF">P6N53_05915</name>
</gene>
<keyword evidence="1" id="KW-1133">Transmembrane helix</keyword>
<name>A0AAW7ZBQ0_9FIRM</name>
<dbReference type="GO" id="GO:0005524">
    <property type="term" value="F:ATP binding"/>
    <property type="evidence" value="ECO:0007669"/>
    <property type="project" value="UniProtKB-KW"/>
</dbReference>
<evidence type="ECO:0000313" key="3">
    <source>
        <dbReference type="EMBL" id="MDO7786757.1"/>
    </source>
</evidence>
<dbReference type="CDD" id="cd16935">
    <property type="entry name" value="HATPase_AgrC-ComD-like"/>
    <property type="match status" value="1"/>
</dbReference>
<organism evidence="3 4">
    <name type="scientific">Desulforamulus aquiferis</name>
    <dbReference type="NCBI Taxonomy" id="1397668"/>
    <lineage>
        <taxon>Bacteria</taxon>
        <taxon>Bacillati</taxon>
        <taxon>Bacillota</taxon>
        <taxon>Clostridia</taxon>
        <taxon>Eubacteriales</taxon>
        <taxon>Peptococcaceae</taxon>
        <taxon>Desulforamulus</taxon>
    </lineage>
</organism>
<feature type="transmembrane region" description="Helical" evidence="1">
    <location>
        <begin position="117"/>
        <end position="134"/>
    </location>
</feature>